<evidence type="ECO:0000313" key="2">
    <source>
        <dbReference type="EMBL" id="QYT04880.1"/>
    </source>
</evidence>
<dbReference type="AlphaFoldDB" id="A0A8G0PMN5"/>
<protein>
    <submittedName>
        <fullName evidence="2">Uncharacterized protein</fullName>
    </submittedName>
</protein>
<reference evidence="2 3" key="1">
    <citation type="journal article" date="2021" name="BMC Genomics">
        <title>Telomere-to-telomere genome assembly of asparaginase-producing Trichoderma simmonsii.</title>
        <authorList>
            <person name="Chung D."/>
            <person name="Kwon Y.M."/>
            <person name="Yang Y."/>
        </authorList>
    </citation>
    <scope>NUCLEOTIDE SEQUENCE [LARGE SCALE GENOMIC DNA]</scope>
    <source>
        <strain evidence="2 3">GH-Sj1</strain>
    </source>
</reference>
<evidence type="ECO:0000256" key="1">
    <source>
        <dbReference type="SAM" id="MobiDB-lite"/>
    </source>
</evidence>
<organism evidence="2 3">
    <name type="scientific">Trichoderma simmonsii</name>
    <dbReference type="NCBI Taxonomy" id="1491479"/>
    <lineage>
        <taxon>Eukaryota</taxon>
        <taxon>Fungi</taxon>
        <taxon>Dikarya</taxon>
        <taxon>Ascomycota</taxon>
        <taxon>Pezizomycotina</taxon>
        <taxon>Sordariomycetes</taxon>
        <taxon>Hypocreomycetidae</taxon>
        <taxon>Hypocreales</taxon>
        <taxon>Hypocreaceae</taxon>
        <taxon>Trichoderma</taxon>
    </lineage>
</organism>
<accession>A0A8G0PMN5</accession>
<sequence length="150" mass="16216">MRADCTRVLAFIREKKRERQMRYNPDNRKNFGASFNQNQQAGSVSALIAMLSNLELIQEPGEIKIASGALEAGAHVRACVSQPMATRRRLLISLTSEPTGTALVLFATPLAPLSQPASCWVATDGLTCSNKSREPAKKTGQGLNGTSREA</sequence>
<keyword evidence="3" id="KW-1185">Reference proteome</keyword>
<feature type="region of interest" description="Disordered" evidence="1">
    <location>
        <begin position="130"/>
        <end position="150"/>
    </location>
</feature>
<name>A0A8G0PMN5_9HYPO</name>
<gene>
    <name evidence="2" type="ORF">H0G86_011784</name>
</gene>
<proteinExistence type="predicted"/>
<dbReference type="Proteomes" id="UP000826661">
    <property type="component" value="Chromosome VI"/>
</dbReference>
<evidence type="ECO:0000313" key="3">
    <source>
        <dbReference type="Proteomes" id="UP000826661"/>
    </source>
</evidence>
<dbReference type="EMBL" id="CP075869">
    <property type="protein sequence ID" value="QYT04880.1"/>
    <property type="molecule type" value="Genomic_DNA"/>
</dbReference>